<dbReference type="InterPro" id="IPR033985">
    <property type="entry name" value="SusD-like_N"/>
</dbReference>
<evidence type="ECO:0000313" key="10">
    <source>
        <dbReference type="Proteomes" id="UP000435036"/>
    </source>
</evidence>
<protein>
    <submittedName>
        <fullName evidence="9">RagB/SusD family nutrient uptake outer membrane protein</fullName>
    </submittedName>
</protein>
<dbReference type="AlphaFoldDB" id="A0A6N8KYD2"/>
<dbReference type="InterPro" id="IPR012944">
    <property type="entry name" value="SusD_RagB_dom"/>
</dbReference>
<dbReference type="PROSITE" id="PS51257">
    <property type="entry name" value="PROKAR_LIPOPROTEIN"/>
    <property type="match status" value="1"/>
</dbReference>
<feature type="domain" description="RagB/SusD" evidence="7">
    <location>
        <begin position="373"/>
        <end position="490"/>
    </location>
</feature>
<evidence type="ECO:0000256" key="1">
    <source>
        <dbReference type="ARBA" id="ARBA00004442"/>
    </source>
</evidence>
<evidence type="ECO:0000256" key="3">
    <source>
        <dbReference type="ARBA" id="ARBA00022729"/>
    </source>
</evidence>
<proteinExistence type="inferred from homology"/>
<feature type="repeat" description="TPR" evidence="6">
    <location>
        <begin position="236"/>
        <end position="269"/>
    </location>
</feature>
<evidence type="ECO:0000256" key="2">
    <source>
        <dbReference type="ARBA" id="ARBA00006275"/>
    </source>
</evidence>
<evidence type="ECO:0000259" key="8">
    <source>
        <dbReference type="Pfam" id="PF14322"/>
    </source>
</evidence>
<dbReference type="SUPFAM" id="SSF48452">
    <property type="entry name" value="TPR-like"/>
    <property type="match status" value="1"/>
</dbReference>
<dbReference type="PROSITE" id="PS50005">
    <property type="entry name" value="TPR"/>
    <property type="match status" value="1"/>
</dbReference>
<keyword evidence="5" id="KW-0998">Cell outer membrane</keyword>
<evidence type="ECO:0000259" key="7">
    <source>
        <dbReference type="Pfam" id="PF07980"/>
    </source>
</evidence>
<reference evidence="9 10" key="1">
    <citation type="submission" date="2019-12" db="EMBL/GenBank/DDBJ databases">
        <authorList>
            <person name="Dong K."/>
        </authorList>
    </citation>
    <scope>NUCLEOTIDE SEQUENCE [LARGE SCALE GENOMIC DNA]</scope>
    <source>
        <strain evidence="9 10">JCM 31225</strain>
    </source>
</reference>
<accession>A0A6N8KYD2</accession>
<organism evidence="9 10">
    <name type="scientific">Sphingobacterium humi</name>
    <dbReference type="NCBI Taxonomy" id="1796905"/>
    <lineage>
        <taxon>Bacteria</taxon>
        <taxon>Pseudomonadati</taxon>
        <taxon>Bacteroidota</taxon>
        <taxon>Sphingobacteriia</taxon>
        <taxon>Sphingobacteriales</taxon>
        <taxon>Sphingobacteriaceae</taxon>
        <taxon>Sphingobacterium</taxon>
    </lineage>
</organism>
<evidence type="ECO:0000256" key="6">
    <source>
        <dbReference type="PROSITE-ProRule" id="PRU00339"/>
    </source>
</evidence>
<dbReference type="Gene3D" id="1.25.40.390">
    <property type="match status" value="1"/>
</dbReference>
<dbReference type="InterPro" id="IPR019734">
    <property type="entry name" value="TPR_rpt"/>
</dbReference>
<comment type="caution">
    <text evidence="9">The sequence shown here is derived from an EMBL/GenBank/DDBJ whole genome shotgun (WGS) entry which is preliminary data.</text>
</comment>
<dbReference type="InterPro" id="IPR011990">
    <property type="entry name" value="TPR-like_helical_dom_sf"/>
</dbReference>
<dbReference type="EMBL" id="WSQA01000004">
    <property type="protein sequence ID" value="MVZ61834.1"/>
    <property type="molecule type" value="Genomic_DNA"/>
</dbReference>
<keyword evidence="3" id="KW-0732">Signal</keyword>
<evidence type="ECO:0000256" key="4">
    <source>
        <dbReference type="ARBA" id="ARBA00023136"/>
    </source>
</evidence>
<dbReference type="GO" id="GO:0009279">
    <property type="term" value="C:cell outer membrane"/>
    <property type="evidence" value="ECO:0007669"/>
    <property type="project" value="UniProtKB-SubCell"/>
</dbReference>
<dbReference type="Pfam" id="PF07980">
    <property type="entry name" value="SusD_RagB"/>
    <property type="match status" value="1"/>
</dbReference>
<keyword evidence="4" id="KW-0472">Membrane</keyword>
<evidence type="ECO:0000256" key="5">
    <source>
        <dbReference type="ARBA" id="ARBA00023237"/>
    </source>
</evidence>
<sequence length="491" mass="55128">MAMKKLTILLIACLGLTSGCKKFLDVEPKGKAIPTDYAHFNGLLNNPYLGGLQHLKFTATSNAETGEISYSFSILGDVEAPFYMADDVQANPATFNNFSRVQQNFYKWADDVYLPEDNAPEWGAFYSQNYVYNLVIQGTMESRGGTDREKNMLVAEARAVRAYLHFYAAQLFAAPYQEATAATDLGIPLVLEANTEAKGFTRSSNQELYSFIVNELEESIPLLNEQTINRSRLSQLGGYYMLGQVYFQMQKYDLALKAFQQANGLVAKSQIAIHLYDYNVMVNQWYFPFMANMGLVNFPDVYTNEENIFVKQTAVPITSAFATKMLLRPEVYALFKSNDERKKIYSNKGLFSSASLPGFQRAGPGTFNLAASMSNLLLMKAECEARAGNLAAAQADLLMLRKNRMPLSDAQQSFSTKEELVKAILDERLREFAATGIRWLDMRRLANDSQFNNLHTTRSIDGSTYTLKKERLTLRIPAGILAHNPSMQNNP</sequence>
<comment type="similarity">
    <text evidence="2">Belongs to the SusD family.</text>
</comment>
<dbReference type="Proteomes" id="UP000435036">
    <property type="component" value="Unassembled WGS sequence"/>
</dbReference>
<feature type="domain" description="SusD-like N-terminal" evidence="8">
    <location>
        <begin position="94"/>
        <end position="246"/>
    </location>
</feature>
<evidence type="ECO:0000313" key="9">
    <source>
        <dbReference type="EMBL" id="MVZ61834.1"/>
    </source>
</evidence>
<comment type="subcellular location">
    <subcellularLocation>
        <location evidence="1">Cell outer membrane</location>
    </subcellularLocation>
</comment>
<keyword evidence="6" id="KW-0802">TPR repeat</keyword>
<gene>
    <name evidence="9" type="ORF">GQF63_07380</name>
</gene>
<name>A0A6N8KYD2_9SPHI</name>
<dbReference type="Pfam" id="PF14322">
    <property type="entry name" value="SusD-like_3"/>
    <property type="match status" value="1"/>
</dbReference>
<keyword evidence="10" id="KW-1185">Reference proteome</keyword>